<gene>
    <name evidence="1" type="ORF">EYZ11_007072</name>
</gene>
<dbReference type="InterPro" id="IPR029058">
    <property type="entry name" value="AB_hydrolase_fold"/>
</dbReference>
<proteinExistence type="predicted"/>
<keyword evidence="2" id="KW-1185">Reference proteome</keyword>
<accession>A0A4S3JDX0</accession>
<dbReference type="Proteomes" id="UP000308092">
    <property type="component" value="Unassembled WGS sequence"/>
</dbReference>
<dbReference type="EMBL" id="SOSA01000264">
    <property type="protein sequence ID" value="THC93453.1"/>
    <property type="molecule type" value="Genomic_DNA"/>
</dbReference>
<comment type="caution">
    <text evidence="1">The sequence shown here is derived from an EMBL/GenBank/DDBJ whole genome shotgun (WGS) entry which is preliminary data.</text>
</comment>
<dbReference type="VEuPathDB" id="FungiDB:EYZ11_007072"/>
<organism evidence="1 2">
    <name type="scientific">Aspergillus tanneri</name>
    <dbReference type="NCBI Taxonomy" id="1220188"/>
    <lineage>
        <taxon>Eukaryota</taxon>
        <taxon>Fungi</taxon>
        <taxon>Dikarya</taxon>
        <taxon>Ascomycota</taxon>
        <taxon>Pezizomycotina</taxon>
        <taxon>Eurotiomycetes</taxon>
        <taxon>Eurotiomycetidae</taxon>
        <taxon>Eurotiales</taxon>
        <taxon>Aspergillaceae</taxon>
        <taxon>Aspergillus</taxon>
        <taxon>Aspergillus subgen. Circumdati</taxon>
    </lineage>
</organism>
<sequence>MCTPSHDTVPGDSPSEVLFAGDSADVHNLVVRESIKGAILLPPWASFDYKWPSVESNEPKDIEARDVTTRFVQAYLKGRPSNNYIEAVEAPEWWYNAPVRQTLLLAGADEHLLDRFKLGLGSSESASKGQNGLRD</sequence>
<evidence type="ECO:0000313" key="1">
    <source>
        <dbReference type="EMBL" id="THC93453.1"/>
    </source>
</evidence>
<protein>
    <submittedName>
        <fullName evidence="1">Uncharacterized protein</fullName>
    </submittedName>
</protein>
<evidence type="ECO:0000313" key="2">
    <source>
        <dbReference type="Proteomes" id="UP000308092"/>
    </source>
</evidence>
<dbReference type="STRING" id="1220188.A0A4S3JDX0"/>
<reference evidence="1 2" key="1">
    <citation type="submission" date="2019-03" db="EMBL/GenBank/DDBJ databases">
        <title>The genome sequence of a newly discovered highly antifungal drug resistant Aspergillus species, Aspergillus tanneri NIH 1004.</title>
        <authorList>
            <person name="Mounaud S."/>
            <person name="Singh I."/>
            <person name="Joardar V."/>
            <person name="Pakala S."/>
            <person name="Pakala S."/>
            <person name="Venepally P."/>
            <person name="Hoover J."/>
            <person name="Nierman W."/>
            <person name="Chung J."/>
            <person name="Losada L."/>
        </authorList>
    </citation>
    <scope>NUCLEOTIDE SEQUENCE [LARGE SCALE GENOMIC DNA]</scope>
    <source>
        <strain evidence="1 2">NIH1004</strain>
    </source>
</reference>
<dbReference type="Gene3D" id="3.40.50.1820">
    <property type="entry name" value="alpha/beta hydrolase"/>
    <property type="match status" value="1"/>
</dbReference>
<dbReference type="AlphaFoldDB" id="A0A4S3JDX0"/>
<name>A0A4S3JDX0_9EURO</name>